<dbReference type="EMBL" id="CM037614">
    <property type="protein sequence ID" value="KAH8017003.1"/>
    <property type="molecule type" value="Genomic_DNA"/>
</dbReference>
<reference evidence="1" key="1">
    <citation type="submission" date="2021-08" db="EMBL/GenBank/DDBJ databases">
        <title>The first chromosome-level gecko genome reveals the dynamic sex chromosomes of Neotropical dwarf geckos (Sphaerodactylidae: Sphaerodactylus).</title>
        <authorList>
            <person name="Pinto B.J."/>
            <person name="Keating S.E."/>
            <person name="Gamble T."/>
        </authorList>
    </citation>
    <scope>NUCLEOTIDE SEQUENCE</scope>
    <source>
        <strain evidence="1">TG3544</strain>
    </source>
</reference>
<keyword evidence="2" id="KW-1185">Reference proteome</keyword>
<comment type="caution">
    <text evidence="1">The sequence shown here is derived from an EMBL/GenBank/DDBJ whole genome shotgun (WGS) entry which is preliminary data.</text>
</comment>
<evidence type="ECO:0000313" key="1">
    <source>
        <dbReference type="EMBL" id="KAH8017003.1"/>
    </source>
</evidence>
<gene>
    <name evidence="1" type="ORF">K3G42_025240</name>
</gene>
<accession>A0ACB8GBL8</accession>
<protein>
    <submittedName>
        <fullName evidence="1">Uncharacterized protein</fullName>
    </submittedName>
</protein>
<proteinExistence type="predicted"/>
<name>A0ACB8GBL8_9SAUR</name>
<sequence>MQHISLEVKGLGLDTILRQTRGITKGEKQISKVPSVKFLMKVPGSTNAPKPLNASDMEMWMACQSEGDIKKCQSLVPCDGDNGLCSLIDSNKKIKKVISWPFVSRRTFTGSETLRHLQADLKPSLFDQPLSLVCTEEDMLPKPILEILTILYLKGPSTEGIFRKAANEKARKELKEELNAGGNVVLENEPVHLLAVIFKDFLRNIPKKLLLSELYDEWMIALEKISHCKKMEAMKEVAGKLPQPNLLLLKHLLCVLHHISQNSAVNRMDSNNLAICVGPSILTPDHNQQLPLEAQKELTYKVKALVEFLIDNCSEIFGEDNSLLYSISDDDSLDKSEMLSPSQQNDSAYDSGDLEGDSNSSGFQDKDVQQAKSPASRLSSIELQSHQPQSQTASVSSLTPFKNSISQLDRRYSEPDMFSSQTYQEGRMKSQKLTKSEGDFVHQKEVGLKCQRLRKQMTRELCHSSLHRNKKPPNLTIKSHSGSELPRTSSSNSLDSSSPASDSSVFISSPLMSPSKTNAFIRPHSFSTKTSVGSDTSNQEFRKHSMSFSVATRKKELTKTQSCGTVGFQRGSFKKDSKRERELSCRIIQGTSTNSYKPGAVGCQPRPRFFSVDEVFKFVDQKNPGKPPSYKEAIKNCTAARLPSYSSLTVQHMRSAKLLPDSPPQCFRLNREVPNNVHKDISNDKLSVISDSQDKRQAMDVVIGIHSQANLPLTPQVYRLRTMSGSYQKNKQEYLIRRCSQPTFDHVQCAKESYV</sequence>
<organism evidence="1 2">
    <name type="scientific">Sphaerodactylus townsendi</name>
    <dbReference type="NCBI Taxonomy" id="933632"/>
    <lineage>
        <taxon>Eukaryota</taxon>
        <taxon>Metazoa</taxon>
        <taxon>Chordata</taxon>
        <taxon>Craniata</taxon>
        <taxon>Vertebrata</taxon>
        <taxon>Euteleostomi</taxon>
        <taxon>Lepidosauria</taxon>
        <taxon>Squamata</taxon>
        <taxon>Bifurcata</taxon>
        <taxon>Gekkota</taxon>
        <taxon>Sphaerodactylidae</taxon>
        <taxon>Sphaerodactylus</taxon>
    </lineage>
</organism>
<dbReference type="Proteomes" id="UP000827872">
    <property type="component" value="Linkage Group LG01"/>
</dbReference>
<evidence type="ECO:0000313" key="2">
    <source>
        <dbReference type="Proteomes" id="UP000827872"/>
    </source>
</evidence>